<feature type="compositionally biased region" description="Polar residues" evidence="10">
    <location>
        <begin position="198"/>
        <end position="215"/>
    </location>
</feature>
<evidence type="ECO:0000256" key="5">
    <source>
        <dbReference type="ARBA" id="ARBA00022777"/>
    </source>
</evidence>
<dbReference type="SUPFAM" id="SSF56112">
    <property type="entry name" value="Protein kinase-like (PK-like)"/>
    <property type="match status" value="1"/>
</dbReference>
<sequence>MSFAAEVWDPVLLRAGGPRRAKDADAPQQQQQQQTQAQAQQQQAQQTQPQQQQQQAQLPAQLQPAARPAARRRRRDRTPPQRFRGFNKVRRQPPKSPSLVPKKTGIMYRIFQLGDATPEHHDDDPHDPHARSAGFLWARSRRSFSGSEADSDEFDSDDSGISGASRASAASRRSSVSGKMARKPSIGDAMDQLFKRSGSASLRSNRQPSANSLSSAEKIAAPALPAAALPQQPAPARRSTSKKGIFSIGAGSAGDDSSDLDSDLDDAAAPRKPARGNLFKDLLQGTRSKRPSKAASPAVTPPHAEAHAQQHPAGLAGSLPRISAPVVSGPPSPAPLSKAPSTSSPVDRLSPPSPMHSTPSLAQANHPLPLHLQSSQGQTQQQPAPAGVPLERKSSAPGLARSGSSDISLDEKYGKPEDVLGRGAYATVKLCCPINSKQKYAIKEFRKRRKDETQKEYVKKLISEFCISSSLEHENVVKTVDLIQDSKRQWCVVMEYCAGGDLFARIQNGSLKNYSEMNCYFMQLVRGVHYLHSMGVSHRDLKPENLLLDSTGRLLKITDFGVSQVFRDPFGTVSKKTRGVAGSGPYIAPEEFSNEEYDPEAVDVWSIGIIFFVIMNNSILWKTAIPSDPRYKQYLDSVTRFAPFERLPYGAKEILYKILDPNPKTRIKLPAILDDFWCKSISVCTASNADKVDHRHESHNK</sequence>
<evidence type="ECO:0000313" key="13">
    <source>
        <dbReference type="Proteomes" id="UP001527925"/>
    </source>
</evidence>
<name>A0ABR4NDW6_9FUNG</name>
<dbReference type="InterPro" id="IPR000719">
    <property type="entry name" value="Prot_kinase_dom"/>
</dbReference>
<feature type="compositionally biased region" description="Basic and acidic residues" evidence="10">
    <location>
        <begin position="117"/>
        <end position="130"/>
    </location>
</feature>
<organism evidence="12 13">
    <name type="scientific">Polyrhizophydium stewartii</name>
    <dbReference type="NCBI Taxonomy" id="2732419"/>
    <lineage>
        <taxon>Eukaryota</taxon>
        <taxon>Fungi</taxon>
        <taxon>Fungi incertae sedis</taxon>
        <taxon>Chytridiomycota</taxon>
        <taxon>Chytridiomycota incertae sedis</taxon>
        <taxon>Chytridiomycetes</taxon>
        <taxon>Rhizophydiales</taxon>
        <taxon>Rhizophydiales incertae sedis</taxon>
        <taxon>Polyrhizophydium</taxon>
    </lineage>
</organism>
<evidence type="ECO:0000256" key="1">
    <source>
        <dbReference type="ARBA" id="ARBA00012513"/>
    </source>
</evidence>
<comment type="caution">
    <text evidence="12">The sequence shown here is derived from an EMBL/GenBank/DDBJ whole genome shotgun (WGS) entry which is preliminary data.</text>
</comment>
<evidence type="ECO:0000256" key="8">
    <source>
        <dbReference type="ARBA" id="ARBA00048679"/>
    </source>
</evidence>
<feature type="compositionally biased region" description="Low complexity" evidence="10">
    <location>
        <begin position="335"/>
        <end position="345"/>
    </location>
</feature>
<gene>
    <name evidence="12" type="ORF">HK105_202579</name>
</gene>
<dbReference type="Pfam" id="PF00069">
    <property type="entry name" value="Pkinase"/>
    <property type="match status" value="1"/>
</dbReference>
<evidence type="ECO:0000256" key="9">
    <source>
        <dbReference type="PROSITE-ProRule" id="PRU10141"/>
    </source>
</evidence>
<keyword evidence="5" id="KW-0418">Kinase</keyword>
<dbReference type="SMART" id="SM00220">
    <property type="entry name" value="S_TKc"/>
    <property type="match status" value="1"/>
</dbReference>
<keyword evidence="13" id="KW-1185">Reference proteome</keyword>
<evidence type="ECO:0000256" key="4">
    <source>
        <dbReference type="ARBA" id="ARBA00022741"/>
    </source>
</evidence>
<dbReference type="InterPro" id="IPR008271">
    <property type="entry name" value="Ser/Thr_kinase_AS"/>
</dbReference>
<keyword evidence="4 9" id="KW-0547">Nucleotide-binding</keyword>
<dbReference type="Gene3D" id="1.10.510.10">
    <property type="entry name" value="Transferase(Phosphotransferase) domain 1"/>
    <property type="match status" value="1"/>
</dbReference>
<evidence type="ECO:0000256" key="10">
    <source>
        <dbReference type="SAM" id="MobiDB-lite"/>
    </source>
</evidence>
<evidence type="ECO:0000313" key="12">
    <source>
        <dbReference type="EMBL" id="KAL2917706.1"/>
    </source>
</evidence>
<dbReference type="EC" id="2.7.11.1" evidence="1"/>
<accession>A0ABR4NDW6</accession>
<feature type="compositionally biased region" description="Low complexity" evidence="10">
    <location>
        <begin position="26"/>
        <end position="68"/>
    </location>
</feature>
<dbReference type="PANTHER" id="PTHR43895">
    <property type="entry name" value="CALCIUM/CALMODULIN-DEPENDENT PROTEIN KINASE KINASE-RELATED"/>
    <property type="match status" value="1"/>
</dbReference>
<dbReference type="CDD" id="cd13994">
    <property type="entry name" value="STKc_HAL4_like"/>
    <property type="match status" value="1"/>
</dbReference>
<dbReference type="PROSITE" id="PS50011">
    <property type="entry name" value="PROTEIN_KINASE_DOM"/>
    <property type="match status" value="1"/>
</dbReference>
<feature type="compositionally biased region" description="Acidic residues" evidence="10">
    <location>
        <begin position="256"/>
        <end position="266"/>
    </location>
</feature>
<evidence type="ECO:0000259" key="11">
    <source>
        <dbReference type="PROSITE" id="PS50011"/>
    </source>
</evidence>
<keyword evidence="3" id="KW-0808">Transferase</keyword>
<feature type="compositionally biased region" description="Low complexity" evidence="10">
    <location>
        <begin position="301"/>
        <end position="313"/>
    </location>
</feature>
<dbReference type="PROSITE" id="PS00108">
    <property type="entry name" value="PROTEIN_KINASE_ST"/>
    <property type="match status" value="1"/>
</dbReference>
<evidence type="ECO:0000256" key="2">
    <source>
        <dbReference type="ARBA" id="ARBA00022527"/>
    </source>
</evidence>
<feature type="compositionally biased region" description="Acidic residues" evidence="10">
    <location>
        <begin position="149"/>
        <end position="158"/>
    </location>
</feature>
<evidence type="ECO:0000256" key="3">
    <source>
        <dbReference type="ARBA" id="ARBA00022679"/>
    </source>
</evidence>
<feature type="binding site" evidence="9">
    <location>
        <position position="443"/>
    </location>
    <ligand>
        <name>ATP</name>
        <dbReference type="ChEBI" id="CHEBI:30616"/>
    </ligand>
</feature>
<comment type="catalytic activity">
    <reaction evidence="7">
        <text>L-threonyl-[protein] + ATP = O-phospho-L-threonyl-[protein] + ADP + H(+)</text>
        <dbReference type="Rhea" id="RHEA:46608"/>
        <dbReference type="Rhea" id="RHEA-COMP:11060"/>
        <dbReference type="Rhea" id="RHEA-COMP:11605"/>
        <dbReference type="ChEBI" id="CHEBI:15378"/>
        <dbReference type="ChEBI" id="CHEBI:30013"/>
        <dbReference type="ChEBI" id="CHEBI:30616"/>
        <dbReference type="ChEBI" id="CHEBI:61977"/>
        <dbReference type="ChEBI" id="CHEBI:456216"/>
        <dbReference type="EC" id="2.7.11.1"/>
    </reaction>
</comment>
<feature type="compositionally biased region" description="Low complexity" evidence="10">
    <location>
        <begin position="220"/>
        <end position="236"/>
    </location>
</feature>
<comment type="catalytic activity">
    <reaction evidence="8">
        <text>L-seryl-[protein] + ATP = O-phospho-L-seryl-[protein] + ADP + H(+)</text>
        <dbReference type="Rhea" id="RHEA:17989"/>
        <dbReference type="Rhea" id="RHEA-COMP:9863"/>
        <dbReference type="Rhea" id="RHEA-COMP:11604"/>
        <dbReference type="ChEBI" id="CHEBI:15378"/>
        <dbReference type="ChEBI" id="CHEBI:29999"/>
        <dbReference type="ChEBI" id="CHEBI:30616"/>
        <dbReference type="ChEBI" id="CHEBI:83421"/>
        <dbReference type="ChEBI" id="CHEBI:456216"/>
        <dbReference type="EC" id="2.7.11.1"/>
    </reaction>
</comment>
<dbReference type="InterPro" id="IPR011009">
    <property type="entry name" value="Kinase-like_dom_sf"/>
</dbReference>
<keyword evidence="2" id="KW-0723">Serine/threonine-protein kinase</keyword>
<feature type="compositionally biased region" description="Low complexity" evidence="10">
    <location>
        <begin position="373"/>
        <end position="387"/>
    </location>
</feature>
<keyword evidence="6 9" id="KW-0067">ATP-binding</keyword>
<dbReference type="Proteomes" id="UP001527925">
    <property type="component" value="Unassembled WGS sequence"/>
</dbReference>
<feature type="domain" description="Protein kinase" evidence="11">
    <location>
        <begin position="414"/>
        <end position="678"/>
    </location>
</feature>
<feature type="region of interest" description="Disordered" evidence="10">
    <location>
        <begin position="1"/>
        <end position="413"/>
    </location>
</feature>
<dbReference type="PROSITE" id="PS00107">
    <property type="entry name" value="PROTEIN_KINASE_ATP"/>
    <property type="match status" value="1"/>
</dbReference>
<proteinExistence type="predicted"/>
<evidence type="ECO:0000256" key="6">
    <source>
        <dbReference type="ARBA" id="ARBA00022840"/>
    </source>
</evidence>
<protein>
    <recommendedName>
        <fullName evidence="1">non-specific serine/threonine protein kinase</fullName>
        <ecNumber evidence="1">2.7.11.1</ecNumber>
    </recommendedName>
</protein>
<dbReference type="PANTHER" id="PTHR43895:SF32">
    <property type="entry name" value="SERINE_THREONINE-PROTEIN KINASE CHK1"/>
    <property type="match status" value="1"/>
</dbReference>
<evidence type="ECO:0000256" key="7">
    <source>
        <dbReference type="ARBA" id="ARBA00047899"/>
    </source>
</evidence>
<dbReference type="EMBL" id="JADGIZ020000009">
    <property type="protein sequence ID" value="KAL2917706.1"/>
    <property type="molecule type" value="Genomic_DNA"/>
</dbReference>
<feature type="compositionally biased region" description="Low complexity" evidence="10">
    <location>
        <begin position="159"/>
        <end position="178"/>
    </location>
</feature>
<dbReference type="InterPro" id="IPR017441">
    <property type="entry name" value="Protein_kinase_ATP_BS"/>
</dbReference>
<reference evidence="12 13" key="1">
    <citation type="submission" date="2023-09" db="EMBL/GenBank/DDBJ databases">
        <title>Pangenome analysis of Batrachochytrium dendrobatidis and related Chytrids.</title>
        <authorList>
            <person name="Yacoub M.N."/>
            <person name="Stajich J.E."/>
            <person name="James T.Y."/>
        </authorList>
    </citation>
    <scope>NUCLEOTIDE SEQUENCE [LARGE SCALE GENOMIC DNA]</scope>
    <source>
        <strain evidence="12 13">JEL0888</strain>
    </source>
</reference>